<dbReference type="NCBIfam" id="TIGR01727">
    <property type="entry name" value="oligo_HPY"/>
    <property type="match status" value="1"/>
</dbReference>
<dbReference type="Pfam" id="PF08352">
    <property type="entry name" value="oligo_HPY"/>
    <property type="match status" value="1"/>
</dbReference>
<dbReference type="InterPro" id="IPR003439">
    <property type="entry name" value="ABC_transporter-like_ATP-bd"/>
</dbReference>
<dbReference type="EMBL" id="LWLV01000184">
    <property type="protein sequence ID" value="OTA41857.1"/>
    <property type="molecule type" value="Genomic_DNA"/>
</dbReference>
<protein>
    <recommendedName>
        <fullName evidence="5">ABC transporter domain-containing protein</fullName>
    </recommendedName>
</protein>
<dbReference type="AlphaFoldDB" id="A0A1Y2T807"/>
<organism evidence="6 7">
    <name type="scientific">Symbiobacterium thermophilum</name>
    <dbReference type="NCBI Taxonomy" id="2734"/>
    <lineage>
        <taxon>Bacteria</taxon>
        <taxon>Bacillati</taxon>
        <taxon>Bacillota</taxon>
        <taxon>Clostridia</taxon>
        <taxon>Eubacteriales</taxon>
        <taxon>Symbiobacteriaceae</taxon>
        <taxon>Symbiobacterium</taxon>
    </lineage>
</organism>
<evidence type="ECO:0000313" key="7">
    <source>
        <dbReference type="Proteomes" id="UP000194267"/>
    </source>
</evidence>
<dbReference type="PANTHER" id="PTHR43776">
    <property type="entry name" value="TRANSPORT ATP-BINDING PROTEIN"/>
    <property type="match status" value="1"/>
</dbReference>
<dbReference type="InterPro" id="IPR003593">
    <property type="entry name" value="AAA+_ATPase"/>
</dbReference>
<dbReference type="SUPFAM" id="SSF52540">
    <property type="entry name" value="P-loop containing nucleoside triphosphate hydrolases"/>
    <property type="match status" value="1"/>
</dbReference>
<evidence type="ECO:0000313" key="6">
    <source>
        <dbReference type="EMBL" id="OTA41857.1"/>
    </source>
</evidence>
<dbReference type="GO" id="GO:0015833">
    <property type="term" value="P:peptide transport"/>
    <property type="evidence" value="ECO:0007669"/>
    <property type="project" value="InterPro"/>
</dbReference>
<dbReference type="SMART" id="SM00382">
    <property type="entry name" value="AAA"/>
    <property type="match status" value="1"/>
</dbReference>
<dbReference type="Pfam" id="PF00005">
    <property type="entry name" value="ABC_tran"/>
    <property type="match status" value="1"/>
</dbReference>
<feature type="domain" description="ABC transporter" evidence="5">
    <location>
        <begin position="6"/>
        <end position="253"/>
    </location>
</feature>
<keyword evidence="2" id="KW-0813">Transport</keyword>
<dbReference type="GO" id="GO:0005524">
    <property type="term" value="F:ATP binding"/>
    <property type="evidence" value="ECO:0007669"/>
    <property type="project" value="UniProtKB-KW"/>
</dbReference>
<dbReference type="InterPro" id="IPR013563">
    <property type="entry name" value="Oligopep_ABC_C"/>
</dbReference>
<name>A0A1Y2T807_SYMTR</name>
<accession>A0A1Y2T807</accession>
<evidence type="ECO:0000259" key="5">
    <source>
        <dbReference type="PROSITE" id="PS50893"/>
    </source>
</evidence>
<reference evidence="7" key="1">
    <citation type="submission" date="2016-04" db="EMBL/GenBank/DDBJ databases">
        <authorList>
            <person name="Antunes L.P."/>
            <person name="Martins L.F."/>
            <person name="Pereira R.V."/>
            <person name="Thomas A.M."/>
            <person name="Barbosa D."/>
            <person name="Nascimento L."/>
            <person name="Silva G.M."/>
            <person name="Condomitti G.W."/>
            <person name="Digiampietri L.A."/>
            <person name="Lombardi K.C."/>
            <person name="Ramos P.L."/>
            <person name="Quaggio R.B."/>
            <person name="Oliveira J.C."/>
            <person name="Pascon R.C."/>
            <person name="Cruz J.B."/>
            <person name="Silva A.M."/>
            <person name="Setubal J.C."/>
        </authorList>
    </citation>
    <scope>NUCLEOTIDE SEQUENCE [LARGE SCALE GENOMIC DNA]</scope>
</reference>
<evidence type="ECO:0000256" key="2">
    <source>
        <dbReference type="ARBA" id="ARBA00022448"/>
    </source>
</evidence>
<keyword evidence="3" id="KW-0547">Nucleotide-binding</keyword>
<dbReference type="PANTHER" id="PTHR43776:SF7">
    <property type="entry name" value="D,D-DIPEPTIDE TRANSPORT ATP-BINDING PROTEIN DDPF-RELATED"/>
    <property type="match status" value="1"/>
</dbReference>
<dbReference type="PROSITE" id="PS50893">
    <property type="entry name" value="ABC_TRANSPORTER_2"/>
    <property type="match status" value="1"/>
</dbReference>
<proteinExistence type="inferred from homology"/>
<keyword evidence="4" id="KW-0067">ATP-binding</keyword>
<sequence>MSEPVLKLDEIVVLRRTDPTGPFGLWGARPVRAVDGVSLTVDREETLGLMGGSGAGKTTLAQAATLRLPLHRGNLLMLGEDVRRLDRKRARRRLQLVPQDPRESLDLDRRVDEQLDQLVRAYELPDGGARIRRALERVGLPPEQFLKRTPRQMSGGEQQRLAIAQALVLNPLLVALDEPVSGVDPRLREELLDLLADVQREQGVAYLLISQDLRVIGRLARRVAIMHLGRICEVGPTEQVLMNPRHPYSRRFLGKEEGALPPDENTAGRVFAGCPWAPHCPHAVERCTRERPAEREVAPGHLATCHVL</sequence>
<dbReference type="InterPro" id="IPR027417">
    <property type="entry name" value="P-loop_NTPase"/>
</dbReference>
<comment type="similarity">
    <text evidence="1">Belongs to the ABC transporter superfamily.</text>
</comment>
<evidence type="ECO:0000256" key="3">
    <source>
        <dbReference type="ARBA" id="ARBA00022741"/>
    </source>
</evidence>
<dbReference type="PROSITE" id="PS00211">
    <property type="entry name" value="ABC_TRANSPORTER_1"/>
    <property type="match status" value="1"/>
</dbReference>
<dbReference type="GO" id="GO:0016887">
    <property type="term" value="F:ATP hydrolysis activity"/>
    <property type="evidence" value="ECO:0007669"/>
    <property type="project" value="InterPro"/>
</dbReference>
<dbReference type="InterPro" id="IPR017871">
    <property type="entry name" value="ABC_transporter-like_CS"/>
</dbReference>
<dbReference type="Proteomes" id="UP000194267">
    <property type="component" value="Unassembled WGS sequence"/>
</dbReference>
<evidence type="ECO:0000256" key="1">
    <source>
        <dbReference type="ARBA" id="ARBA00005417"/>
    </source>
</evidence>
<evidence type="ECO:0000256" key="4">
    <source>
        <dbReference type="ARBA" id="ARBA00022840"/>
    </source>
</evidence>
<comment type="caution">
    <text evidence="6">The sequence shown here is derived from an EMBL/GenBank/DDBJ whole genome shotgun (WGS) entry which is preliminary data.</text>
</comment>
<dbReference type="Gene3D" id="3.40.50.300">
    <property type="entry name" value="P-loop containing nucleotide triphosphate hydrolases"/>
    <property type="match status" value="1"/>
</dbReference>
<dbReference type="InterPro" id="IPR050319">
    <property type="entry name" value="ABC_transp_ATP-bind"/>
</dbReference>
<gene>
    <name evidence="6" type="ORF">A6D92_03300</name>
</gene>
<dbReference type="GO" id="GO:0055085">
    <property type="term" value="P:transmembrane transport"/>
    <property type="evidence" value="ECO:0007669"/>
    <property type="project" value="UniProtKB-ARBA"/>
</dbReference>